<dbReference type="OrthoDB" id="9772725at2"/>
<dbReference type="GO" id="GO:0006857">
    <property type="term" value="P:oligopeptide transport"/>
    <property type="evidence" value="ECO:0007669"/>
    <property type="project" value="InterPro"/>
</dbReference>
<dbReference type="Proteomes" id="UP000315439">
    <property type="component" value="Unassembled WGS sequence"/>
</dbReference>
<keyword evidence="5" id="KW-0653">Protein transport</keyword>
<dbReference type="PANTHER" id="PTHR23517">
    <property type="entry name" value="RESISTANCE PROTEIN MDTM, PUTATIVE-RELATED-RELATED"/>
    <property type="match status" value="1"/>
</dbReference>
<feature type="transmembrane region" description="Helical" evidence="9">
    <location>
        <begin position="39"/>
        <end position="58"/>
    </location>
</feature>
<feature type="transmembrane region" description="Helical" evidence="9">
    <location>
        <begin position="302"/>
        <end position="318"/>
    </location>
</feature>
<keyword evidence="11" id="KW-1185">Reference proteome</keyword>
<dbReference type="Pfam" id="PF00854">
    <property type="entry name" value="PTR2"/>
    <property type="match status" value="1"/>
</dbReference>
<dbReference type="SUPFAM" id="SSF103473">
    <property type="entry name" value="MFS general substrate transporter"/>
    <property type="match status" value="1"/>
</dbReference>
<comment type="subcellular location">
    <subcellularLocation>
        <location evidence="1">Cell membrane</location>
        <topology evidence="1">Multi-pass membrane protein</topology>
    </subcellularLocation>
</comment>
<accession>A0A545UB15</accession>
<keyword evidence="6 9" id="KW-1133">Transmembrane helix</keyword>
<dbReference type="RefSeq" id="WP_142932583.1">
    <property type="nucleotide sequence ID" value="NZ_ML660166.1"/>
</dbReference>
<dbReference type="InterPro" id="IPR005279">
    <property type="entry name" value="Dipep/tripep_permease"/>
</dbReference>
<feature type="transmembrane region" description="Helical" evidence="9">
    <location>
        <begin position="199"/>
        <end position="218"/>
    </location>
</feature>
<dbReference type="InterPro" id="IPR018456">
    <property type="entry name" value="PTR2_symporter_CS"/>
</dbReference>
<feature type="transmembrane region" description="Helical" evidence="9">
    <location>
        <begin position="445"/>
        <end position="469"/>
    </location>
</feature>
<evidence type="ECO:0000256" key="1">
    <source>
        <dbReference type="ARBA" id="ARBA00004651"/>
    </source>
</evidence>
<proteinExistence type="predicted"/>
<name>A0A545UB15_9GAMM</name>
<protein>
    <submittedName>
        <fullName evidence="10">Peptide MFS transporter</fullName>
    </submittedName>
</protein>
<keyword evidence="7 9" id="KW-0472">Membrane</keyword>
<feature type="transmembrane region" description="Helical" evidence="9">
    <location>
        <begin position="349"/>
        <end position="370"/>
    </location>
</feature>
<dbReference type="GO" id="GO:0005886">
    <property type="term" value="C:plasma membrane"/>
    <property type="evidence" value="ECO:0007669"/>
    <property type="project" value="UniProtKB-SubCell"/>
</dbReference>
<evidence type="ECO:0000313" key="10">
    <source>
        <dbReference type="EMBL" id="TQV86658.1"/>
    </source>
</evidence>
<feature type="transmembrane region" description="Helical" evidence="9">
    <location>
        <begin position="131"/>
        <end position="148"/>
    </location>
</feature>
<feature type="transmembrane region" description="Helical" evidence="9">
    <location>
        <begin position="410"/>
        <end position="433"/>
    </location>
</feature>
<gene>
    <name evidence="10" type="ORF">FLL46_17345</name>
</gene>
<evidence type="ECO:0000256" key="8">
    <source>
        <dbReference type="SAM" id="MobiDB-lite"/>
    </source>
</evidence>
<evidence type="ECO:0000256" key="5">
    <source>
        <dbReference type="ARBA" id="ARBA00022856"/>
    </source>
</evidence>
<feature type="transmembrane region" description="Helical" evidence="9">
    <location>
        <begin position="267"/>
        <end position="290"/>
    </location>
</feature>
<keyword evidence="2" id="KW-0813">Transport</keyword>
<dbReference type="InterPro" id="IPR050171">
    <property type="entry name" value="MFS_Transporters"/>
</dbReference>
<keyword evidence="4 9" id="KW-0812">Transmembrane</keyword>
<evidence type="ECO:0000256" key="2">
    <source>
        <dbReference type="ARBA" id="ARBA00022448"/>
    </source>
</evidence>
<feature type="transmembrane region" description="Helical" evidence="9">
    <location>
        <begin position="94"/>
        <end position="111"/>
    </location>
</feature>
<evidence type="ECO:0000256" key="3">
    <source>
        <dbReference type="ARBA" id="ARBA00022475"/>
    </source>
</evidence>
<feature type="transmembrane region" description="Helical" evidence="9">
    <location>
        <begin position="382"/>
        <end position="404"/>
    </location>
</feature>
<reference evidence="10 11" key="1">
    <citation type="submission" date="2019-07" db="EMBL/GenBank/DDBJ databases">
        <title>Draft genome for Aliikangiella sp. M105.</title>
        <authorList>
            <person name="Wang G."/>
        </authorList>
    </citation>
    <scope>NUCLEOTIDE SEQUENCE [LARGE SCALE GENOMIC DNA]</scope>
    <source>
        <strain evidence="10 11">M105</strain>
    </source>
</reference>
<dbReference type="InterPro" id="IPR000109">
    <property type="entry name" value="POT_fam"/>
</dbReference>
<evidence type="ECO:0000256" key="4">
    <source>
        <dbReference type="ARBA" id="ARBA00022692"/>
    </source>
</evidence>
<feature type="transmembrane region" description="Helical" evidence="9">
    <location>
        <begin position="169"/>
        <end position="193"/>
    </location>
</feature>
<dbReference type="CDD" id="cd17346">
    <property type="entry name" value="MFS_DtpA_like"/>
    <property type="match status" value="1"/>
</dbReference>
<keyword evidence="3" id="KW-1003">Cell membrane</keyword>
<dbReference type="Gene3D" id="1.20.1250.20">
    <property type="entry name" value="MFS general substrate transporter like domains"/>
    <property type="match status" value="1"/>
</dbReference>
<dbReference type="InterPro" id="IPR036259">
    <property type="entry name" value="MFS_trans_sf"/>
</dbReference>
<sequence>MDITIEQEQSEQEQAKSSSKVTHPPGLAVCFFMEMWERFSFYGLKALLIFYLTQHFLFSDADAADIFGSYFSLVYALPIFGGLLADRYLGGRKAVFFGGILLCLGHFGMAFEGEQAFTDNEGKLIVDQVALQTFFFSLALIIVGVGMLKPNISTIVGKLYHKNDPRRDAGFTIFYMGINIGSALASIGCGYLGQTYGWNYGFGLAGVGMLIGLVGFAFGQPKLNGVAESPQPQKLKQSLFGRLCLEHAIYLGLFASVFVVWQLVQNHAAVGALLGSTAILALIVVIWFCLQKSGKVEREQMFAALGLTLASVVFFLSFEQTGSSMNLFAERVVDRVVWGFEIPSSTLQALNAIFIVLLAPLFAKLWVYLASKNREPSTPMKFVLGIFQVGLGFASMAVGILIAGDGNSVNLFWLVLAHLLLTTGELCLSPIGLSMITKLSIPRLAGLMMGIWFLGTAGAQYIAGIIAKFASTDGGLSPSQVYYDTFSGIAWMGIISALVFVLFVPLLKRMMHNVH</sequence>
<feature type="transmembrane region" description="Helical" evidence="9">
    <location>
        <begin position="489"/>
        <end position="507"/>
    </location>
</feature>
<evidence type="ECO:0000256" key="6">
    <source>
        <dbReference type="ARBA" id="ARBA00022989"/>
    </source>
</evidence>
<evidence type="ECO:0000313" key="11">
    <source>
        <dbReference type="Proteomes" id="UP000315439"/>
    </source>
</evidence>
<feature type="transmembrane region" description="Helical" evidence="9">
    <location>
        <begin position="64"/>
        <end position="85"/>
    </location>
</feature>
<feature type="region of interest" description="Disordered" evidence="8">
    <location>
        <begin position="1"/>
        <end position="21"/>
    </location>
</feature>
<dbReference type="NCBIfam" id="TIGR00924">
    <property type="entry name" value="yjdL_sub1_fam"/>
    <property type="match status" value="1"/>
</dbReference>
<dbReference type="EMBL" id="VIKS01000010">
    <property type="protein sequence ID" value="TQV86658.1"/>
    <property type="molecule type" value="Genomic_DNA"/>
</dbReference>
<dbReference type="GO" id="GO:1904680">
    <property type="term" value="F:peptide transmembrane transporter activity"/>
    <property type="evidence" value="ECO:0007669"/>
    <property type="project" value="InterPro"/>
</dbReference>
<evidence type="ECO:0000256" key="9">
    <source>
        <dbReference type="SAM" id="Phobius"/>
    </source>
</evidence>
<feature type="transmembrane region" description="Helical" evidence="9">
    <location>
        <begin position="239"/>
        <end position="261"/>
    </location>
</feature>
<organism evidence="10 11">
    <name type="scientific">Aliikangiella coralliicola</name>
    <dbReference type="NCBI Taxonomy" id="2592383"/>
    <lineage>
        <taxon>Bacteria</taxon>
        <taxon>Pseudomonadati</taxon>
        <taxon>Pseudomonadota</taxon>
        <taxon>Gammaproteobacteria</taxon>
        <taxon>Oceanospirillales</taxon>
        <taxon>Pleioneaceae</taxon>
        <taxon>Aliikangiella</taxon>
    </lineage>
</organism>
<dbReference type="PANTHER" id="PTHR23517:SF15">
    <property type="entry name" value="PROTON-DEPENDENT OLIGOPEPTIDE FAMILY TRANSPORT PROTEIN"/>
    <property type="match status" value="1"/>
</dbReference>
<dbReference type="AlphaFoldDB" id="A0A545UB15"/>
<comment type="caution">
    <text evidence="10">The sequence shown here is derived from an EMBL/GenBank/DDBJ whole genome shotgun (WGS) entry which is preliminary data.</text>
</comment>
<evidence type="ECO:0000256" key="7">
    <source>
        <dbReference type="ARBA" id="ARBA00023136"/>
    </source>
</evidence>
<keyword evidence="5" id="KW-0571">Peptide transport</keyword>
<dbReference type="PROSITE" id="PS01022">
    <property type="entry name" value="PTR2_1"/>
    <property type="match status" value="1"/>
</dbReference>